<evidence type="ECO:0000256" key="4">
    <source>
        <dbReference type="SAM" id="MobiDB-lite"/>
    </source>
</evidence>
<dbReference type="InterPro" id="IPR000891">
    <property type="entry name" value="PYR_CT"/>
</dbReference>
<feature type="region of interest" description="Disordered" evidence="4">
    <location>
        <begin position="343"/>
        <end position="366"/>
    </location>
</feature>
<evidence type="ECO:0000259" key="5">
    <source>
        <dbReference type="PROSITE" id="PS50991"/>
    </source>
</evidence>
<dbReference type="GO" id="GO:0006552">
    <property type="term" value="P:L-leucine catabolic process"/>
    <property type="evidence" value="ECO:0007669"/>
    <property type="project" value="TreeGrafter"/>
</dbReference>
<dbReference type="PANTHER" id="PTHR42738:SF7">
    <property type="entry name" value="HYDROXYMETHYLGLUTARYL-COA LYASE"/>
    <property type="match status" value="1"/>
</dbReference>
<dbReference type="InterPro" id="IPR043594">
    <property type="entry name" value="HMGL"/>
</dbReference>
<dbReference type="Proteomes" id="UP001329915">
    <property type="component" value="Chromosome"/>
</dbReference>
<dbReference type="Pfam" id="PF00682">
    <property type="entry name" value="HMGL-like"/>
    <property type="match status" value="1"/>
</dbReference>
<dbReference type="GO" id="GO:0004419">
    <property type="term" value="F:hydroxymethylglutaryl-CoA lyase activity"/>
    <property type="evidence" value="ECO:0007669"/>
    <property type="project" value="TreeGrafter"/>
</dbReference>
<dbReference type="PROSITE" id="PS50991">
    <property type="entry name" value="PYR_CT"/>
    <property type="match status" value="1"/>
</dbReference>
<protein>
    <recommendedName>
        <fullName evidence="5">Pyruvate carboxyltransferase domain-containing protein</fullName>
    </recommendedName>
</protein>
<comment type="similarity">
    <text evidence="1">Belongs to the HMG-CoA lyase family.</text>
</comment>
<keyword evidence="2" id="KW-0479">Metal-binding</keyword>
<name>A0AAU0UNS1_9FIRM</name>
<evidence type="ECO:0000256" key="2">
    <source>
        <dbReference type="ARBA" id="ARBA00022723"/>
    </source>
</evidence>
<evidence type="ECO:0000313" key="7">
    <source>
        <dbReference type="Proteomes" id="UP001329915"/>
    </source>
</evidence>
<dbReference type="KEGG" id="dbc:MFMK1_001692"/>
<dbReference type="InterPro" id="IPR013785">
    <property type="entry name" value="Aldolase_TIM"/>
</dbReference>
<dbReference type="RefSeq" id="WP_366924698.1">
    <property type="nucleotide sequence ID" value="NZ_CP121694.1"/>
</dbReference>
<evidence type="ECO:0000313" key="6">
    <source>
        <dbReference type="EMBL" id="WRO21871.1"/>
    </source>
</evidence>
<accession>A0AAU0UNS1</accession>
<dbReference type="GO" id="GO:0046951">
    <property type="term" value="P:ketone body biosynthetic process"/>
    <property type="evidence" value="ECO:0007669"/>
    <property type="project" value="TreeGrafter"/>
</dbReference>
<dbReference type="AlphaFoldDB" id="A0AAU0UNS1"/>
<dbReference type="PANTHER" id="PTHR42738">
    <property type="entry name" value="HYDROXYMETHYLGLUTARYL-COA LYASE"/>
    <property type="match status" value="1"/>
</dbReference>
<keyword evidence="7" id="KW-1185">Reference proteome</keyword>
<reference evidence="6 7" key="1">
    <citation type="submission" date="2023-04" db="EMBL/GenBank/DDBJ databases">
        <authorList>
            <person name="Hsu D."/>
        </authorList>
    </citation>
    <scope>NUCLEOTIDE SEQUENCE [LARGE SCALE GENOMIC DNA]</scope>
    <source>
        <strain evidence="6 7">MK1</strain>
    </source>
</reference>
<dbReference type="Gene3D" id="3.20.20.70">
    <property type="entry name" value="Aldolase class I"/>
    <property type="match status" value="1"/>
</dbReference>
<feature type="domain" description="Pyruvate carboxyltransferase" evidence="5">
    <location>
        <begin position="13"/>
        <end position="313"/>
    </location>
</feature>
<evidence type="ECO:0000256" key="1">
    <source>
        <dbReference type="ARBA" id="ARBA00009405"/>
    </source>
</evidence>
<dbReference type="GO" id="GO:0046872">
    <property type="term" value="F:metal ion binding"/>
    <property type="evidence" value="ECO:0007669"/>
    <property type="project" value="UniProtKB-KW"/>
</dbReference>
<keyword evidence="3" id="KW-0456">Lyase</keyword>
<gene>
    <name evidence="6" type="ORF">MFMK1_001692</name>
</gene>
<sequence length="366" mass="40736">MEGKFNLNYPKQVTLGDITIRDGFQHEEKFISTAAKVRYVEELILAGVKRIEISNFGNPTRMPQFKDADEVFKGIRQSKTLARAGVNWDEIELTAVTIRERAVDRAIEAKKEGYGPDRILMMVSTDEEHHFANSGTTLPDYWREAERCIKKAADVGIKMNGTVSTIWGSPISGPTELKEAVKFSQRWLDIGAVDIEHADHDGSAPPDQVYRYFAMVMDAMPNPDLHVAHFHVTRGWGLANVLAALQAGINIFEGTIGGLGGQPANFLDDTPVPGTGSYYYKDANVVGLVSMEDMVVMLDEMGIDTGINVDRILDLGTMMEKTIGRRLRSEAILNGRIPKASRPEYKREGLEQLKEKFGEKSGQKFP</sequence>
<proteinExistence type="inferred from homology"/>
<dbReference type="SUPFAM" id="SSF51569">
    <property type="entry name" value="Aldolase"/>
    <property type="match status" value="1"/>
</dbReference>
<evidence type="ECO:0000256" key="3">
    <source>
        <dbReference type="ARBA" id="ARBA00023239"/>
    </source>
</evidence>
<dbReference type="EMBL" id="CP121694">
    <property type="protein sequence ID" value="WRO21871.1"/>
    <property type="molecule type" value="Genomic_DNA"/>
</dbReference>
<organism evidence="6 7">
    <name type="scientific">Metallumcola ferriviriculae</name>
    <dbReference type="NCBI Taxonomy" id="3039180"/>
    <lineage>
        <taxon>Bacteria</taxon>
        <taxon>Bacillati</taxon>
        <taxon>Bacillota</taxon>
        <taxon>Clostridia</taxon>
        <taxon>Neomoorellales</taxon>
        <taxon>Desulfitibacteraceae</taxon>
        <taxon>Metallumcola</taxon>
    </lineage>
</organism>